<dbReference type="Proteomes" id="UP000295270">
    <property type="component" value="Unassembled WGS sequence"/>
</dbReference>
<dbReference type="InterPro" id="IPR036291">
    <property type="entry name" value="NAD(P)-bd_dom_sf"/>
</dbReference>
<keyword evidence="6" id="KW-0521">NADP</keyword>
<dbReference type="Proteomes" id="UP000298340">
    <property type="component" value="Unassembled WGS sequence"/>
</dbReference>
<dbReference type="AlphaFoldDB" id="A0A4Y7UAD2"/>
<dbReference type="SUPFAM" id="SSF51735">
    <property type="entry name" value="NAD(P)-binding Rossmann-fold domains"/>
    <property type="match status" value="1"/>
</dbReference>
<dbReference type="GO" id="GO:0008831">
    <property type="term" value="F:dTDP-4-dehydrorhamnose reductase activity"/>
    <property type="evidence" value="ECO:0007669"/>
    <property type="project" value="UniProtKB-EC"/>
</dbReference>
<reference evidence="9 11" key="2">
    <citation type="journal article" date="2018" name="Syst. Appl. Microbiol.">
        <title>Flavobacterium circumlabens sp. nov. and Flavobacterium cupreum sp. nov., two psychrotrophic species isolated from Antarctic environmental samples.</title>
        <authorList>
            <person name="Kralova S."/>
            <person name="Busse H.J."/>
            <person name="Svec P."/>
            <person name="Maslanova I."/>
            <person name="Stankova E."/>
            <person name="Bartak M."/>
            <person name="Sedlacek I."/>
        </authorList>
    </citation>
    <scope>NUCLEOTIDE SEQUENCE [LARGE SCALE GENOMIC DNA]</scope>
    <source>
        <strain evidence="9 11">CCM 8828</strain>
    </source>
</reference>
<evidence type="ECO:0000313" key="10">
    <source>
        <dbReference type="Proteomes" id="UP000295270"/>
    </source>
</evidence>
<comment type="caution">
    <text evidence="9">The sequence shown here is derived from an EMBL/GenBank/DDBJ whole genome shotgun (WGS) entry which is preliminary data.</text>
</comment>
<dbReference type="InterPro" id="IPR029903">
    <property type="entry name" value="RmlD-like-bd"/>
</dbReference>
<evidence type="ECO:0000313" key="9">
    <source>
        <dbReference type="EMBL" id="TEB43396.1"/>
    </source>
</evidence>
<reference evidence="8 10" key="1">
    <citation type="journal article" date="2015" name="Stand. Genomic Sci.">
        <title>Genomic Encyclopedia of Bacterial and Archaeal Type Strains, Phase III: the genomes of soil and plant-associated and newly described type strains.</title>
        <authorList>
            <person name="Whitman W.B."/>
            <person name="Woyke T."/>
            <person name="Klenk H.P."/>
            <person name="Zhou Y."/>
            <person name="Lilburn T.G."/>
            <person name="Beck B.J."/>
            <person name="De Vos P."/>
            <person name="Vandamme P."/>
            <person name="Eisen J.A."/>
            <person name="Garrity G."/>
            <person name="Hugenholtz P."/>
            <person name="Kyrpides N.C."/>
        </authorList>
    </citation>
    <scope>NUCLEOTIDE SEQUENCE [LARGE SCALE GENOMIC DNA]</scope>
    <source>
        <strain evidence="8 10">P5626</strain>
    </source>
</reference>
<comment type="function">
    <text evidence="6">Catalyzes the reduction of dTDP-6-deoxy-L-lyxo-4-hexulose to yield dTDP-L-rhamnose.</text>
</comment>
<gene>
    <name evidence="9" type="ORF">D0809_14590</name>
    <name evidence="8" type="ORF">EV142_105135</name>
</gene>
<comment type="pathway">
    <text evidence="1 6">Carbohydrate biosynthesis; dTDP-L-rhamnose biosynthesis.</text>
</comment>
<dbReference type="EMBL" id="SLWA01000005">
    <property type="protein sequence ID" value="TCN56359.1"/>
    <property type="molecule type" value="Genomic_DNA"/>
</dbReference>
<dbReference type="EMBL" id="QWDN01000005">
    <property type="protein sequence ID" value="TEB43396.1"/>
    <property type="molecule type" value="Genomic_DNA"/>
</dbReference>
<dbReference type="GO" id="GO:0019305">
    <property type="term" value="P:dTDP-rhamnose biosynthetic process"/>
    <property type="evidence" value="ECO:0007669"/>
    <property type="project" value="UniProtKB-UniPathway"/>
</dbReference>
<dbReference type="RefSeq" id="WP_132036371.1">
    <property type="nucleotide sequence ID" value="NZ_QWDN01000005.1"/>
</dbReference>
<feature type="domain" description="RmlD-like substrate binding" evidence="7">
    <location>
        <begin position="4"/>
        <end position="275"/>
    </location>
</feature>
<dbReference type="OrthoDB" id="9803892at2"/>
<keyword evidence="10" id="KW-1185">Reference proteome</keyword>
<evidence type="ECO:0000256" key="3">
    <source>
        <dbReference type="ARBA" id="ARBA00012929"/>
    </source>
</evidence>
<dbReference type="Pfam" id="PF04321">
    <property type="entry name" value="RmlD_sub_bind"/>
    <property type="match status" value="1"/>
</dbReference>
<reference evidence="8" key="3">
    <citation type="submission" date="2019-03" db="EMBL/GenBank/DDBJ databases">
        <authorList>
            <person name="Whitman W."/>
            <person name="Huntemann M."/>
            <person name="Clum A."/>
            <person name="Pillay M."/>
            <person name="Palaniappan K."/>
            <person name="Varghese N."/>
            <person name="Mikhailova N."/>
            <person name="Stamatis D."/>
            <person name="Reddy T."/>
            <person name="Daum C."/>
            <person name="Shapiro N."/>
            <person name="Ivanova N."/>
            <person name="Kyrpides N."/>
            <person name="Woyke T."/>
        </authorList>
    </citation>
    <scope>NUCLEOTIDE SEQUENCE</scope>
    <source>
        <strain evidence="8">P5626</strain>
    </source>
</reference>
<name>A0A4Y7UAD2_9FLAO</name>
<protein>
    <recommendedName>
        <fullName evidence="4 6">dTDP-4-dehydrorhamnose reductase</fullName>
        <ecNumber evidence="3 6">1.1.1.133</ecNumber>
    </recommendedName>
</protein>
<dbReference type="PANTHER" id="PTHR10491:SF4">
    <property type="entry name" value="METHIONINE ADENOSYLTRANSFERASE 2 SUBUNIT BETA"/>
    <property type="match status" value="1"/>
</dbReference>
<dbReference type="PANTHER" id="PTHR10491">
    <property type="entry name" value="DTDP-4-DEHYDRORHAMNOSE REDUCTASE"/>
    <property type="match status" value="1"/>
</dbReference>
<evidence type="ECO:0000256" key="1">
    <source>
        <dbReference type="ARBA" id="ARBA00004781"/>
    </source>
</evidence>
<evidence type="ECO:0000313" key="8">
    <source>
        <dbReference type="EMBL" id="TCN56359.1"/>
    </source>
</evidence>
<evidence type="ECO:0000256" key="4">
    <source>
        <dbReference type="ARBA" id="ARBA00017099"/>
    </source>
</evidence>
<evidence type="ECO:0000313" key="11">
    <source>
        <dbReference type="Proteomes" id="UP000298340"/>
    </source>
</evidence>
<evidence type="ECO:0000256" key="5">
    <source>
        <dbReference type="ARBA" id="ARBA00048200"/>
    </source>
</evidence>
<comment type="catalytic activity">
    <reaction evidence="5">
        <text>dTDP-beta-L-rhamnose + NADP(+) = dTDP-4-dehydro-beta-L-rhamnose + NADPH + H(+)</text>
        <dbReference type="Rhea" id="RHEA:21796"/>
        <dbReference type="ChEBI" id="CHEBI:15378"/>
        <dbReference type="ChEBI" id="CHEBI:57510"/>
        <dbReference type="ChEBI" id="CHEBI:57783"/>
        <dbReference type="ChEBI" id="CHEBI:58349"/>
        <dbReference type="ChEBI" id="CHEBI:62830"/>
        <dbReference type="EC" id="1.1.1.133"/>
    </reaction>
</comment>
<organism evidence="9 11">
    <name type="scientific">Flavobacterium circumlabens</name>
    <dbReference type="NCBI Taxonomy" id="2133765"/>
    <lineage>
        <taxon>Bacteria</taxon>
        <taxon>Pseudomonadati</taxon>
        <taxon>Bacteroidota</taxon>
        <taxon>Flavobacteriia</taxon>
        <taxon>Flavobacteriales</taxon>
        <taxon>Flavobacteriaceae</taxon>
        <taxon>Flavobacterium</taxon>
    </lineage>
</organism>
<proteinExistence type="inferred from homology"/>
<accession>A0A4Y7UAD2</accession>
<comment type="similarity">
    <text evidence="2 6">Belongs to the dTDP-4-dehydrorhamnose reductase family.</text>
</comment>
<dbReference type="CDD" id="cd05254">
    <property type="entry name" value="dTDP_HR_like_SDR_e"/>
    <property type="match status" value="1"/>
</dbReference>
<dbReference type="InterPro" id="IPR005913">
    <property type="entry name" value="dTDP_dehydrorham_reduct"/>
</dbReference>
<sequence>MNKNVLITGVSGMLGKSVCRSFLKSEKYHVYGISRKVDYSVSGVTMFYGDLSSADFVNSIDHIFFDAIIHCSAEVNVNLCEKDRDLAYKSNVEATMNVFSILKAKKYIYISTDSVFDGDNGDYLENSKVNPLNYYAETKFLGENAVKECTPSYYILRTNIYGFNKPIKNSLFEWGYSELNKGIELNGFANMFFNPLYVGQLAELIEQIVEKDIEFGVYNTSCDDKISKYDFLQKIAREFGFSSDLIKPVIFKQTDLIAKRALNTTLNNSKIHKAIKTFDFSINKGFSMLKKDLKNE</sequence>
<dbReference type="EC" id="1.1.1.133" evidence="3 6"/>
<evidence type="ECO:0000256" key="6">
    <source>
        <dbReference type="RuleBase" id="RU364082"/>
    </source>
</evidence>
<dbReference type="UniPathway" id="UPA00124"/>
<evidence type="ECO:0000256" key="2">
    <source>
        <dbReference type="ARBA" id="ARBA00010944"/>
    </source>
</evidence>
<keyword evidence="6" id="KW-0560">Oxidoreductase</keyword>
<dbReference type="Gene3D" id="3.40.50.720">
    <property type="entry name" value="NAD(P)-binding Rossmann-like Domain"/>
    <property type="match status" value="1"/>
</dbReference>
<evidence type="ECO:0000259" key="7">
    <source>
        <dbReference type="Pfam" id="PF04321"/>
    </source>
</evidence>